<evidence type="ECO:0000313" key="2">
    <source>
        <dbReference type="EMBL" id="KGM99203.1"/>
    </source>
</evidence>
<dbReference type="AlphaFoldDB" id="A0A0A0IF99"/>
<reference evidence="2 3" key="1">
    <citation type="submission" date="2014-01" db="EMBL/GenBank/DDBJ databases">
        <title>Plasmidome dynamics in the species complex Clostridium novyi sensu lato converts strains of independent lineages into distinctly different pathogens.</title>
        <authorList>
            <person name="Skarin H."/>
            <person name="Segerman B."/>
        </authorList>
    </citation>
    <scope>NUCLEOTIDE SEQUENCE [LARGE SCALE GENOMIC DNA]</scope>
    <source>
        <strain evidence="2 3">DC5</strain>
    </source>
</reference>
<evidence type="ECO:0000313" key="3">
    <source>
        <dbReference type="Proteomes" id="UP000030014"/>
    </source>
</evidence>
<keyword evidence="1" id="KW-1133">Transmembrane helix</keyword>
<gene>
    <name evidence="2" type="ORF">Z955_08785</name>
</gene>
<evidence type="ECO:0000256" key="1">
    <source>
        <dbReference type="SAM" id="Phobius"/>
    </source>
</evidence>
<comment type="caution">
    <text evidence="2">The sequence shown here is derived from an EMBL/GenBank/DDBJ whole genome shotgun (WGS) entry which is preliminary data.</text>
</comment>
<proteinExistence type="predicted"/>
<dbReference type="RefSeq" id="WP_013725605.1">
    <property type="nucleotide sequence ID" value="NZ_JDRY01000038.1"/>
</dbReference>
<protein>
    <submittedName>
        <fullName evidence="2">Uncharacterized protein</fullName>
    </submittedName>
</protein>
<organism evidence="2 3">
    <name type="scientific">Clostridium botulinum C/D str. DC5</name>
    <dbReference type="NCBI Taxonomy" id="1443128"/>
    <lineage>
        <taxon>Bacteria</taxon>
        <taxon>Bacillati</taxon>
        <taxon>Bacillota</taxon>
        <taxon>Clostridia</taxon>
        <taxon>Eubacteriales</taxon>
        <taxon>Clostridiaceae</taxon>
        <taxon>Clostridium</taxon>
    </lineage>
</organism>
<feature type="transmembrane region" description="Helical" evidence="1">
    <location>
        <begin position="6"/>
        <end position="26"/>
    </location>
</feature>
<keyword evidence="1" id="KW-0472">Membrane</keyword>
<keyword evidence="1" id="KW-0812">Transmembrane</keyword>
<name>A0A0A0IF99_CLOBO</name>
<sequence length="117" mass="13404">MKKVIIGSIIFILVFILAFYSKFSYLGTMKGNIISKESNTSVTTFIAKNEDKINFICNSSVKQGTIKLILINPKGKIIKNFQTNKNYSEQICLDTDGEYKFRIAYDNFIGNYTVKYK</sequence>
<dbReference type="Proteomes" id="UP000030014">
    <property type="component" value="Unassembled WGS sequence"/>
</dbReference>
<dbReference type="EMBL" id="JDRY01000038">
    <property type="protein sequence ID" value="KGM99203.1"/>
    <property type="molecule type" value="Genomic_DNA"/>
</dbReference>
<accession>A0A0A0IF99</accession>